<protein>
    <submittedName>
        <fullName evidence="1">Maturation protein</fullName>
    </submittedName>
</protein>
<evidence type="ECO:0000313" key="2">
    <source>
        <dbReference type="Proteomes" id="UP000679971"/>
    </source>
</evidence>
<sequence length="579" mass="66682">PLAGSASAVHYWRSVTSMPFTSATGERTMRKLSKRERVFTRDLPDSYDPHYFYEYRIAKRSKEAAGIEGFLYKLMPWSLIKSFAFAIDPLSNFKTATGKISPVNRTRTYTGQSVLDTGRKATHKYTARGRGAIKNYENHPGRYGPIVDNSPYVDYWSETKSSQAKLPRISKDTTFRTRPLGYSMGEFEFSKPSIHSPQRSRFSHENVTQYYTIGDGQDYPDYYQLLKTNEDQIFPTAATYRSDYYVSVRDAEANALLARMQKEALPMYKGLNPSFRNTSIFRNAVELRDLPRSVLSMRDTVKHLSELERLLDPRITEIIRQGQILSPKLIKTISNEYLSYQFGWKQLVKDTHDLLFKPSKIQKQIDFLIRRNGQATTYRSRRSFVEGRNDVPDFSYDIFGENVESIDTNLQRKITLDMVINTTYAFPEINQVFFRDDLYLEKIGIRPRLTDIYNLVPWTWLFDWFTGLGNYVDIIDEINRDRSLINWGLITGKSSIDLTTNITTSKYNNDSITVNNVGGNVQTKQSDKHASVLHLDLQLRKNVAAIFDVKTFSDPSSLTAHQNSILGALISQRTKFSRG</sequence>
<dbReference type="RefSeq" id="YP_010770681.1">
    <property type="nucleotide sequence ID" value="NC_074361.1"/>
</dbReference>
<accession>A0A8S5L5C2</accession>
<name>A0A8S5L5C2_9VIRU</name>
<dbReference type="Proteomes" id="UP000679971">
    <property type="component" value="Segment"/>
</dbReference>
<dbReference type="EMBL" id="BK014138">
    <property type="protein sequence ID" value="DAD52551.1"/>
    <property type="molecule type" value="Genomic_RNA"/>
</dbReference>
<gene>
    <name evidence="1" type="primary">SRR6255733_4_1</name>
</gene>
<feature type="non-terminal residue" evidence="1">
    <location>
        <position position="1"/>
    </location>
</feature>
<evidence type="ECO:0000313" key="1">
    <source>
        <dbReference type="EMBL" id="DAD52551.1"/>
    </source>
</evidence>
<reference evidence="1 2" key="1">
    <citation type="submission" date="2020-09" db="EMBL/GenBank/DDBJ databases">
        <title>Leviviricetes taxonomy.</title>
        <authorList>
            <person name="Stockdale S.R."/>
            <person name="Callanan J."/>
            <person name="Adriaenssens E.M."/>
            <person name="Kuhn J.H."/>
            <person name="Rumnieks J."/>
            <person name="Shkoporov A."/>
            <person name="Draper L.A."/>
            <person name="Ross P."/>
            <person name="Hill C."/>
        </authorList>
    </citation>
    <scope>NUCLEOTIDE SEQUENCE [LARGE SCALE GENOMIC DNA]</scope>
</reference>
<dbReference type="KEGG" id="vg:80400185"/>
<organism evidence="1 2">
    <name type="scientific">ssRNA phage SRR6255733_4</name>
    <dbReference type="NCBI Taxonomy" id="2786500"/>
    <lineage>
        <taxon>Viruses</taxon>
        <taxon>Riboviria</taxon>
        <taxon>Orthornavirae</taxon>
        <taxon>Lenarviricota</taxon>
        <taxon>Leviviricetes</taxon>
        <taxon>Timlovirales</taxon>
        <taxon>Steitzviridae</taxon>
        <taxon>Hohrdovirus</taxon>
        <taxon>Hohrdovirus caenivivens</taxon>
    </lineage>
</organism>
<proteinExistence type="predicted"/>
<keyword evidence="2" id="KW-1185">Reference proteome</keyword>
<dbReference type="GeneID" id="80400185"/>